<evidence type="ECO:0000313" key="2">
    <source>
        <dbReference type="EMBL" id="MFD0854617.1"/>
    </source>
</evidence>
<dbReference type="InterPro" id="IPR011051">
    <property type="entry name" value="RmlC_Cupin_sf"/>
</dbReference>
<comment type="caution">
    <text evidence="2">The sequence shown here is derived from an EMBL/GenBank/DDBJ whole genome shotgun (WGS) entry which is preliminary data.</text>
</comment>
<keyword evidence="3" id="KW-1185">Reference proteome</keyword>
<dbReference type="GO" id="GO:0051213">
    <property type="term" value="F:dioxygenase activity"/>
    <property type="evidence" value="ECO:0007669"/>
    <property type="project" value="UniProtKB-KW"/>
</dbReference>
<feature type="non-terminal residue" evidence="2">
    <location>
        <position position="1"/>
    </location>
</feature>
<evidence type="ECO:0000256" key="1">
    <source>
        <dbReference type="ARBA" id="ARBA00006622"/>
    </source>
</evidence>
<proteinExistence type="inferred from homology"/>
<dbReference type="Proteomes" id="UP001597083">
    <property type="component" value="Unassembled WGS sequence"/>
</dbReference>
<sequence>FAVALGDVEERDLAGTRRLTTGAIRSFGPEYVHEVRNASHAPAVTVHAYSPPLTVMNRYDLEGFRLILRAAERVEQR</sequence>
<protein>
    <submittedName>
        <fullName evidence="2">Cysteine dioxygenase</fullName>
    </submittedName>
</protein>
<evidence type="ECO:0000313" key="3">
    <source>
        <dbReference type="Proteomes" id="UP001597083"/>
    </source>
</evidence>
<reference evidence="3" key="1">
    <citation type="journal article" date="2019" name="Int. J. Syst. Evol. Microbiol.">
        <title>The Global Catalogue of Microorganisms (GCM) 10K type strain sequencing project: providing services to taxonomists for standard genome sequencing and annotation.</title>
        <authorList>
            <consortium name="The Broad Institute Genomics Platform"/>
            <consortium name="The Broad Institute Genome Sequencing Center for Infectious Disease"/>
            <person name="Wu L."/>
            <person name="Ma J."/>
        </authorList>
    </citation>
    <scope>NUCLEOTIDE SEQUENCE [LARGE SCALE GENOMIC DNA]</scope>
    <source>
        <strain evidence="3">JCM 31696</strain>
    </source>
</reference>
<dbReference type="SUPFAM" id="SSF51182">
    <property type="entry name" value="RmlC-like cupins"/>
    <property type="match status" value="1"/>
</dbReference>
<keyword evidence="2" id="KW-0560">Oxidoreductase</keyword>
<comment type="similarity">
    <text evidence="1">Belongs to the cysteine dioxygenase family.</text>
</comment>
<dbReference type="InterPro" id="IPR010300">
    <property type="entry name" value="CDO_1"/>
</dbReference>
<name>A0ABW3CLF8_9ACTN</name>
<accession>A0ABW3CLF8</accession>
<gene>
    <name evidence="2" type="ORF">ACFQ07_20435</name>
</gene>
<organism evidence="2 3">
    <name type="scientific">Actinomadura adrarensis</name>
    <dbReference type="NCBI Taxonomy" id="1819600"/>
    <lineage>
        <taxon>Bacteria</taxon>
        <taxon>Bacillati</taxon>
        <taxon>Actinomycetota</taxon>
        <taxon>Actinomycetes</taxon>
        <taxon>Streptosporangiales</taxon>
        <taxon>Thermomonosporaceae</taxon>
        <taxon>Actinomadura</taxon>
    </lineage>
</organism>
<keyword evidence="2" id="KW-0223">Dioxygenase</keyword>
<dbReference type="InterPro" id="IPR014710">
    <property type="entry name" value="RmlC-like_jellyroll"/>
</dbReference>
<dbReference type="Gene3D" id="2.60.120.10">
    <property type="entry name" value="Jelly Rolls"/>
    <property type="match status" value="1"/>
</dbReference>
<dbReference type="EMBL" id="JBHTIR010003065">
    <property type="protein sequence ID" value="MFD0854617.1"/>
    <property type="molecule type" value="Genomic_DNA"/>
</dbReference>
<dbReference type="Pfam" id="PF05995">
    <property type="entry name" value="CDO_I"/>
    <property type="match status" value="1"/>
</dbReference>